<dbReference type="PROSITE" id="PS51296">
    <property type="entry name" value="RIESKE"/>
    <property type="match status" value="1"/>
</dbReference>
<accession>A0A0E3V7F3</accession>
<dbReference type="GO" id="GO:0046872">
    <property type="term" value="F:metal ion binding"/>
    <property type="evidence" value="ECO:0007669"/>
    <property type="project" value="UniProtKB-KW"/>
</dbReference>
<dbReference type="PANTHER" id="PTHR10134">
    <property type="entry name" value="CYTOCHROME B-C1 COMPLEX SUBUNIT RIESKE, MITOCHONDRIAL"/>
    <property type="match status" value="1"/>
</dbReference>
<dbReference type="AlphaFoldDB" id="A0A0E3V7F3"/>
<keyword evidence="3" id="KW-0408">Iron</keyword>
<proteinExistence type="predicted"/>
<dbReference type="RefSeq" id="WP_046573874.1">
    <property type="nucleotide sequence ID" value="NZ_CP010429.1"/>
</dbReference>
<dbReference type="PRINTS" id="PR00162">
    <property type="entry name" value="RIESKE"/>
</dbReference>
<evidence type="ECO:0000256" key="6">
    <source>
        <dbReference type="ARBA" id="ARBA00034078"/>
    </source>
</evidence>
<dbReference type="EMBL" id="CP010429">
    <property type="protein sequence ID" value="AKD55381.1"/>
    <property type="molecule type" value="Genomic_DNA"/>
</dbReference>
<evidence type="ECO:0000313" key="9">
    <source>
        <dbReference type="Proteomes" id="UP000033054"/>
    </source>
</evidence>
<dbReference type="KEGG" id="srd:SD10_11200"/>
<evidence type="ECO:0000313" key="8">
    <source>
        <dbReference type="EMBL" id="AKD55381.1"/>
    </source>
</evidence>
<evidence type="ECO:0000256" key="5">
    <source>
        <dbReference type="ARBA" id="ARBA00023157"/>
    </source>
</evidence>
<evidence type="ECO:0000256" key="3">
    <source>
        <dbReference type="ARBA" id="ARBA00023004"/>
    </source>
</evidence>
<keyword evidence="2" id="KW-0479">Metal-binding</keyword>
<dbReference type="GO" id="GO:0016020">
    <property type="term" value="C:membrane"/>
    <property type="evidence" value="ECO:0007669"/>
    <property type="project" value="InterPro"/>
</dbReference>
<dbReference type="HOGENOM" id="CLU_055690_1_2_10"/>
<keyword evidence="9" id="KW-1185">Reference proteome</keyword>
<organism evidence="8 9">
    <name type="scientific">Spirosoma radiotolerans</name>
    <dbReference type="NCBI Taxonomy" id="1379870"/>
    <lineage>
        <taxon>Bacteria</taxon>
        <taxon>Pseudomonadati</taxon>
        <taxon>Bacteroidota</taxon>
        <taxon>Cytophagia</taxon>
        <taxon>Cytophagales</taxon>
        <taxon>Cytophagaceae</taxon>
        <taxon>Spirosoma</taxon>
    </lineage>
</organism>
<keyword evidence="1" id="KW-0001">2Fe-2S</keyword>
<evidence type="ECO:0000259" key="7">
    <source>
        <dbReference type="PROSITE" id="PS51296"/>
    </source>
</evidence>
<dbReference type="GO" id="GO:0051537">
    <property type="term" value="F:2 iron, 2 sulfur cluster binding"/>
    <property type="evidence" value="ECO:0007669"/>
    <property type="project" value="UniProtKB-KW"/>
</dbReference>
<evidence type="ECO:0000256" key="2">
    <source>
        <dbReference type="ARBA" id="ARBA00022723"/>
    </source>
</evidence>
<reference evidence="8 9" key="1">
    <citation type="journal article" date="2014" name="Curr. Microbiol.">
        <title>Spirosoma radiotolerans sp. nov., a gamma-radiation-resistant bacterium isolated from gamma ray-irradiated soil.</title>
        <authorList>
            <person name="Lee J.J."/>
            <person name="Srinivasan S."/>
            <person name="Lim S."/>
            <person name="Joe M."/>
            <person name="Im S."/>
            <person name="Bae S.I."/>
            <person name="Park K.R."/>
            <person name="Han J.H."/>
            <person name="Park S.H."/>
            <person name="Joo B.M."/>
            <person name="Park S.J."/>
            <person name="Kim M.K."/>
        </authorList>
    </citation>
    <scope>NUCLEOTIDE SEQUENCE [LARGE SCALE GENOMIC DNA]</scope>
    <source>
        <strain evidence="8 9">DG5A</strain>
    </source>
</reference>
<dbReference type="InterPro" id="IPR036922">
    <property type="entry name" value="Rieske_2Fe-2S_sf"/>
</dbReference>
<keyword evidence="4" id="KW-0411">Iron-sulfur</keyword>
<dbReference type="Pfam" id="PF00355">
    <property type="entry name" value="Rieske"/>
    <property type="match status" value="1"/>
</dbReference>
<feature type="domain" description="Rieske" evidence="7">
    <location>
        <begin position="80"/>
        <end position="143"/>
    </location>
</feature>
<evidence type="ECO:0000256" key="4">
    <source>
        <dbReference type="ARBA" id="ARBA00023014"/>
    </source>
</evidence>
<protein>
    <submittedName>
        <fullName evidence="8">(2Fe-2S)-binding protein</fullName>
    </submittedName>
</protein>
<dbReference type="OrthoDB" id="165343at2"/>
<dbReference type="PATRIC" id="fig|1379870.5.peg.2436"/>
<dbReference type="Proteomes" id="UP000033054">
    <property type="component" value="Chromosome"/>
</dbReference>
<dbReference type="Gene3D" id="2.102.10.10">
    <property type="entry name" value="Rieske [2Fe-2S] iron-sulphur domain"/>
    <property type="match status" value="1"/>
</dbReference>
<sequence>METTLYPMDNALMPRHEFFRLVGTSIGAILLSRCMAGCAGMGDPSPTPDPSQKVDFTLRLDDKLNANLLVKGGYVTTNGVIVAQTKDGQYVAVSANCTHQGTELTYKSVENQFYCPLHLSRFDTTGKVIVGPATLPLTQYTVEPNLAAGTIRVHN</sequence>
<name>A0A0E3V7F3_9BACT</name>
<dbReference type="STRING" id="1379870.SD10_11200"/>
<gene>
    <name evidence="8" type="ORF">SD10_11200</name>
</gene>
<dbReference type="SUPFAM" id="SSF50022">
    <property type="entry name" value="ISP domain"/>
    <property type="match status" value="1"/>
</dbReference>
<dbReference type="InterPro" id="IPR005805">
    <property type="entry name" value="Rieske_Fe-S_prot_C"/>
</dbReference>
<dbReference type="InterPro" id="IPR014349">
    <property type="entry name" value="Rieske_Fe-S_prot"/>
</dbReference>
<dbReference type="InterPro" id="IPR017941">
    <property type="entry name" value="Rieske_2Fe-2S"/>
</dbReference>
<keyword evidence="5" id="KW-1015">Disulfide bond</keyword>
<comment type="cofactor">
    <cofactor evidence="6">
        <name>[2Fe-2S] cluster</name>
        <dbReference type="ChEBI" id="CHEBI:190135"/>
    </cofactor>
</comment>
<dbReference type="CDD" id="cd03467">
    <property type="entry name" value="Rieske"/>
    <property type="match status" value="1"/>
</dbReference>
<evidence type="ECO:0000256" key="1">
    <source>
        <dbReference type="ARBA" id="ARBA00022714"/>
    </source>
</evidence>